<proteinExistence type="predicted"/>
<sequence>MLLPNKLFSYSETALSKIPYVLEVLDEPLSPSEILHSIGGVLGGPLELIYALDILYALGEIRLIENEGRITRCSKK</sequence>
<dbReference type="AlphaFoldDB" id="A0A437S9Q0"/>
<dbReference type="OrthoDB" id="3268378at2"/>
<organism evidence="1 2">
    <name type="scientific">Anaerosphaera multitolerans</name>
    <dbReference type="NCBI Taxonomy" id="2487351"/>
    <lineage>
        <taxon>Bacteria</taxon>
        <taxon>Bacillati</taxon>
        <taxon>Bacillota</taxon>
        <taxon>Tissierellia</taxon>
        <taxon>Tissierellales</taxon>
        <taxon>Peptoniphilaceae</taxon>
        <taxon>Anaerosphaera</taxon>
    </lineage>
</organism>
<dbReference type="EMBL" id="RLIH01000001">
    <property type="protein sequence ID" value="RVU55873.1"/>
    <property type="molecule type" value="Genomic_DNA"/>
</dbReference>
<accession>A0A437S9Q0</accession>
<comment type="caution">
    <text evidence="1">The sequence shown here is derived from an EMBL/GenBank/DDBJ whole genome shotgun (WGS) entry which is preliminary data.</text>
</comment>
<dbReference type="Proteomes" id="UP000288812">
    <property type="component" value="Unassembled WGS sequence"/>
</dbReference>
<evidence type="ECO:0008006" key="3">
    <source>
        <dbReference type="Google" id="ProtNLM"/>
    </source>
</evidence>
<dbReference type="RefSeq" id="WP_127723005.1">
    <property type="nucleotide sequence ID" value="NZ_RLIH01000001.1"/>
</dbReference>
<evidence type="ECO:0000313" key="1">
    <source>
        <dbReference type="EMBL" id="RVU55873.1"/>
    </source>
</evidence>
<dbReference type="Pfam" id="PF20292">
    <property type="entry name" value="MC7"/>
    <property type="match status" value="1"/>
</dbReference>
<dbReference type="InterPro" id="IPR046900">
    <property type="entry name" value="ABC-3C_MC7"/>
</dbReference>
<evidence type="ECO:0000313" key="2">
    <source>
        <dbReference type="Proteomes" id="UP000288812"/>
    </source>
</evidence>
<gene>
    <name evidence="1" type="ORF">EF514_01280</name>
</gene>
<keyword evidence="2" id="KW-1185">Reference proteome</keyword>
<reference evidence="1 2" key="1">
    <citation type="submission" date="2018-11" db="EMBL/GenBank/DDBJ databases">
        <title>Genome sequencing and assembly of Anaerosphaera sp. nov., GS7-6-2.</title>
        <authorList>
            <person name="Rettenmaier R."/>
            <person name="Liebl W."/>
            <person name="Zverlov V."/>
        </authorList>
    </citation>
    <scope>NUCLEOTIDE SEQUENCE [LARGE SCALE GENOMIC DNA]</scope>
    <source>
        <strain evidence="1 2">GS7-6-2</strain>
    </source>
</reference>
<protein>
    <recommendedName>
        <fullName evidence="3">DprA winged helix domain-containing protein</fullName>
    </recommendedName>
</protein>
<name>A0A437S9Q0_9FIRM</name>